<dbReference type="SUPFAM" id="SSF50249">
    <property type="entry name" value="Nucleic acid-binding proteins"/>
    <property type="match status" value="1"/>
</dbReference>
<dbReference type="InterPro" id="IPR000424">
    <property type="entry name" value="Primosome_PriB/ssb"/>
</dbReference>
<dbReference type="Gene3D" id="2.40.50.140">
    <property type="entry name" value="Nucleic acid-binding proteins"/>
    <property type="match status" value="1"/>
</dbReference>
<dbReference type="InterPro" id="IPR012340">
    <property type="entry name" value="NA-bd_OB-fold"/>
</dbReference>
<keyword evidence="2" id="KW-0614">Plasmid</keyword>
<keyword evidence="1 2" id="KW-0238">DNA-binding</keyword>
<reference evidence="2 3" key="1">
    <citation type="submission" date="2017-03" db="EMBL/GenBank/DDBJ databases">
        <title>Full genome sequence of a non-lethal Shewanella isolate that potentiates virulence of Vibio parahaemolyticus causing acute hepatopancreatic necrosis disease (AHPND) in shrimp.</title>
        <authorList>
            <person name="Prachumwat A."/>
            <person name="Sritunyalucksana K."/>
        </authorList>
    </citation>
    <scope>NUCLEOTIDE SEQUENCE [LARGE SCALE GENOMIC DNA]</scope>
    <source>
        <strain evidence="2 3">TH2012</strain>
        <plasmid evidence="3">psth1</plasmid>
    </source>
</reference>
<proteinExistence type="predicted"/>
<protein>
    <submittedName>
        <fullName evidence="2">Single-stranded DNA-binding protein</fullName>
    </submittedName>
</protein>
<sequence length="104" mass="11667">MFIKLCRIGQDAITRYTPQGTAVTVISCAYSVGYGEHEKTQWIEAEYWGERGQKLAEKLTKGRQILLTADDVYIDTFTKADHSTGFKLKCRVVGIDFTSGSQPQ</sequence>
<evidence type="ECO:0000256" key="1">
    <source>
        <dbReference type="ARBA" id="ARBA00023125"/>
    </source>
</evidence>
<dbReference type="Proteomes" id="UP000278437">
    <property type="component" value="Plasmid pSTH1"/>
</dbReference>
<accession>A0ABM7DXP6</accession>
<geneLocation type="plasmid" evidence="3">
    <name>psth1</name>
</geneLocation>
<dbReference type="Pfam" id="PF00436">
    <property type="entry name" value="SSB"/>
    <property type="match status" value="1"/>
</dbReference>
<evidence type="ECO:0000313" key="2">
    <source>
        <dbReference type="EMBL" id="AZQ13284.1"/>
    </source>
</evidence>
<name>A0ABM7DXP6_9GAMM</name>
<organism evidence="2 3">
    <name type="scientific">Shewanella khirikhana</name>
    <dbReference type="NCBI Taxonomy" id="1965282"/>
    <lineage>
        <taxon>Bacteria</taxon>
        <taxon>Pseudomonadati</taxon>
        <taxon>Pseudomonadota</taxon>
        <taxon>Gammaproteobacteria</taxon>
        <taxon>Alteromonadales</taxon>
        <taxon>Shewanellaceae</taxon>
        <taxon>Shewanella</taxon>
    </lineage>
</organism>
<keyword evidence="3" id="KW-1185">Reference proteome</keyword>
<dbReference type="EMBL" id="CP020374">
    <property type="protein sequence ID" value="AZQ13284.1"/>
    <property type="molecule type" value="Genomic_DNA"/>
</dbReference>
<dbReference type="PROSITE" id="PS51257">
    <property type="entry name" value="PROKAR_LIPOPROTEIN"/>
    <property type="match status" value="1"/>
</dbReference>
<dbReference type="GO" id="GO:0003677">
    <property type="term" value="F:DNA binding"/>
    <property type="evidence" value="ECO:0007669"/>
    <property type="project" value="UniProtKB-KW"/>
</dbReference>
<dbReference type="RefSeq" id="WP_126169628.1">
    <property type="nucleotide sequence ID" value="NZ_CP020374.1"/>
</dbReference>
<evidence type="ECO:0000313" key="3">
    <source>
        <dbReference type="Proteomes" id="UP000278437"/>
    </source>
</evidence>
<gene>
    <name evidence="2" type="ORF">STH12_04258</name>
</gene>